<sequence length="596" mass="66249">MPCFRGIEVSLATNPQDEEIPEFPHPEGLSAQLLGIHDSLVASSSLSHLPSRRSSSESELGSAKIQKPTPTASVYIPSIPGAPFAIKYSITSPMSCKFIFFKLYVNGRPIAAWGIDPVIIPRGKVVKSLWAPCSRYNQQVGFEGRNLVFLPGQEKKSVAEDGGLIEVRAFRAKERKARVPRLDEFRNQTNYGIATPSIGMLDRPQDACFYDWHLIDAKDMPFALFRFHYRSWSNLELLNLIPPTELRLLRQSALGRLPETTATKPGNVTYEGLQSRSDDISTSSSSSSSSLGMASSDEAVFHGSKLQDNAAFMRRLDHMSSNYFLKSPPELLPATVPKMNVPQPSKAFRDGFRESYLQRPLPELPTDDPSTKPRRGSVASAAPSLTPSLIQYVDDGSFDYDEVEVGVAQVIQRPKTESTSSLEDILKFQGSVEYSISEYETSPPSTVGSCHEKMLSPRHYLPTTGSSLEQDLQVFTPQRKGSTVMKRVKPQSDLLLTSFSEQDLSRVSRLKLSESEWMSRTPSPVRKEEREPVSVRRLWSPIPVKAAGKALLSGLRRRKNSDSPRKVPAKDIFRDEVPKPHLGTVVLNGNDVGNWI</sequence>
<evidence type="ECO:0000313" key="2">
    <source>
        <dbReference type="EMBL" id="KAK0635180.1"/>
    </source>
</evidence>
<feature type="region of interest" description="Disordered" evidence="1">
    <location>
        <begin position="358"/>
        <end position="382"/>
    </location>
</feature>
<reference evidence="2" key="1">
    <citation type="submission" date="2023-06" db="EMBL/GenBank/DDBJ databases">
        <title>Genome-scale phylogeny and comparative genomics of the fungal order Sordariales.</title>
        <authorList>
            <consortium name="Lawrence Berkeley National Laboratory"/>
            <person name="Hensen N."/>
            <person name="Bonometti L."/>
            <person name="Westerberg I."/>
            <person name="Brannstrom I.O."/>
            <person name="Guillou S."/>
            <person name="Cros-Aarteil S."/>
            <person name="Calhoun S."/>
            <person name="Haridas S."/>
            <person name="Kuo A."/>
            <person name="Mondo S."/>
            <person name="Pangilinan J."/>
            <person name="Riley R."/>
            <person name="LaButti K."/>
            <person name="Andreopoulos B."/>
            <person name="Lipzen A."/>
            <person name="Chen C."/>
            <person name="Yanf M."/>
            <person name="Daum C."/>
            <person name="Ng V."/>
            <person name="Clum A."/>
            <person name="Steindorff A."/>
            <person name="Ohm R."/>
            <person name="Martin F."/>
            <person name="Silar P."/>
            <person name="Natvig D."/>
            <person name="Lalanne C."/>
            <person name="Gautier V."/>
            <person name="Ament-velasquez S.L."/>
            <person name="Kruys A."/>
            <person name="Hutchinson M.I."/>
            <person name="Powell A.J."/>
            <person name="Barry K."/>
            <person name="Miller A.N."/>
            <person name="Grigoriev I.V."/>
            <person name="Debuchy R."/>
            <person name="Gladieux P."/>
            <person name="Thoren M.H."/>
            <person name="Johannesson H."/>
        </authorList>
    </citation>
    <scope>NUCLEOTIDE SEQUENCE</scope>
    <source>
        <strain evidence="2">SMH3391-2</strain>
    </source>
</reference>
<feature type="compositionally biased region" description="Low complexity" evidence="1">
    <location>
        <begin position="280"/>
        <end position="292"/>
    </location>
</feature>
<dbReference type="Proteomes" id="UP001174934">
    <property type="component" value="Unassembled WGS sequence"/>
</dbReference>
<accession>A0AA40CEC9</accession>
<evidence type="ECO:0000313" key="3">
    <source>
        <dbReference type="Proteomes" id="UP001174934"/>
    </source>
</evidence>
<name>A0AA40CEC9_9PEZI</name>
<feature type="region of interest" description="Disordered" evidence="1">
    <location>
        <begin position="259"/>
        <end position="292"/>
    </location>
</feature>
<proteinExistence type="predicted"/>
<comment type="caution">
    <text evidence="2">The sequence shown here is derived from an EMBL/GenBank/DDBJ whole genome shotgun (WGS) entry which is preliminary data.</text>
</comment>
<protein>
    <submittedName>
        <fullName evidence="2">Uncharacterized protein</fullName>
    </submittedName>
</protein>
<dbReference type="EMBL" id="JAULSR010000001">
    <property type="protein sequence ID" value="KAK0635180.1"/>
    <property type="molecule type" value="Genomic_DNA"/>
</dbReference>
<evidence type="ECO:0000256" key="1">
    <source>
        <dbReference type="SAM" id="MobiDB-lite"/>
    </source>
</evidence>
<gene>
    <name evidence="2" type="ORF">B0T17DRAFT_33342</name>
</gene>
<dbReference type="AlphaFoldDB" id="A0AA40CEC9"/>
<organism evidence="2 3">
    <name type="scientific">Bombardia bombarda</name>
    <dbReference type="NCBI Taxonomy" id="252184"/>
    <lineage>
        <taxon>Eukaryota</taxon>
        <taxon>Fungi</taxon>
        <taxon>Dikarya</taxon>
        <taxon>Ascomycota</taxon>
        <taxon>Pezizomycotina</taxon>
        <taxon>Sordariomycetes</taxon>
        <taxon>Sordariomycetidae</taxon>
        <taxon>Sordariales</taxon>
        <taxon>Lasiosphaeriaceae</taxon>
        <taxon>Bombardia</taxon>
    </lineage>
</organism>
<keyword evidence="3" id="KW-1185">Reference proteome</keyword>